<name>A0A812SI75_SYMPI</name>
<evidence type="ECO:0000256" key="1">
    <source>
        <dbReference type="SAM" id="MobiDB-lite"/>
    </source>
</evidence>
<dbReference type="OrthoDB" id="469735at2759"/>
<dbReference type="EMBL" id="CAJNIZ010025207">
    <property type="protein sequence ID" value="CAE7482093.1"/>
    <property type="molecule type" value="Genomic_DNA"/>
</dbReference>
<organism evidence="2 3">
    <name type="scientific">Symbiodinium pilosum</name>
    <name type="common">Dinoflagellate</name>
    <dbReference type="NCBI Taxonomy" id="2952"/>
    <lineage>
        <taxon>Eukaryota</taxon>
        <taxon>Sar</taxon>
        <taxon>Alveolata</taxon>
        <taxon>Dinophyceae</taxon>
        <taxon>Suessiales</taxon>
        <taxon>Symbiodiniaceae</taxon>
        <taxon>Symbiodinium</taxon>
    </lineage>
</organism>
<protein>
    <submittedName>
        <fullName evidence="2">Uncharacterized protein</fullName>
    </submittedName>
</protein>
<proteinExistence type="predicted"/>
<gene>
    <name evidence="2" type="ORF">SPIL2461_LOCUS12314</name>
</gene>
<feature type="region of interest" description="Disordered" evidence="1">
    <location>
        <begin position="1"/>
        <end position="23"/>
    </location>
</feature>
<dbReference type="AlphaFoldDB" id="A0A812SI75"/>
<comment type="caution">
    <text evidence="2">The sequence shown here is derived from an EMBL/GenBank/DDBJ whole genome shotgun (WGS) entry which is preliminary data.</text>
</comment>
<reference evidence="2" key="1">
    <citation type="submission" date="2021-02" db="EMBL/GenBank/DDBJ databases">
        <authorList>
            <person name="Dougan E. K."/>
            <person name="Rhodes N."/>
            <person name="Thang M."/>
            <person name="Chan C."/>
        </authorList>
    </citation>
    <scope>NUCLEOTIDE SEQUENCE</scope>
</reference>
<sequence length="680" mass="74021">MVNKRSSGQGSQPAKKAKAKAKASSGAPDAAAVVAAATQAGGLAPVTSLANAGVLQAHLDCVQSYHAAAVSGKAELLTPPKRCFVQPFEEKAAVASLKRDGKYLCAINLAWLNPTYNPLPQMPLNKGAIKHIRQHWFSAPASFDSQKLVVAVLRAEVEAEQLPAFGLWRTMSPVESLIAWYEGAAETASVVSEQGDDPDNVLDAWLEHLLTAPATLQMVDSEQDLMWKAQQWKEDTSALGVLACTAIQRVFDIQHRRATMGEHFTPERVVEEYNKNLTLSVKSDAIKVGLVNHCTAIFDRLLCHQRVLDLMLQEDGENPERSIFACNAQLHALAAKVGSLTVDEKCWVVALMIDQRRAGILDPSSATSRFLQGTTAERNKGYIDLLMLKMRIKNHLLGVFFEGAGKAVNADHKSCLRQVFSSPEEYRKKFGFPQQPEEDLSWKAGWPASSDLLLRVMQDILYSAKYDSELKTACRNNSEVVDILNGSGDVSDQMRAFAEQLRKEAAEAQLAAAAAEPGPAGQAAAGAAVTDPEPIRSPAVAIFLHGRKCLDEELLKEAETKARFLINSNVNFTVYPSSATELESALKKSSAAKPCEAPKWCLVMVDPAQLGEAATAPHLRTVPLNSKFITHFLKAVVMSRDHTGNMLGGRDLYVMCSNGSQSTLNKLPGLLQDSHEAWPF</sequence>
<evidence type="ECO:0000313" key="3">
    <source>
        <dbReference type="Proteomes" id="UP000649617"/>
    </source>
</evidence>
<evidence type="ECO:0000313" key="2">
    <source>
        <dbReference type="EMBL" id="CAE7482093.1"/>
    </source>
</evidence>
<dbReference type="Proteomes" id="UP000649617">
    <property type="component" value="Unassembled WGS sequence"/>
</dbReference>
<keyword evidence="3" id="KW-1185">Reference proteome</keyword>
<accession>A0A812SI75</accession>